<dbReference type="EMBL" id="JBJQND010000008">
    <property type="protein sequence ID" value="KAL3867724.1"/>
    <property type="molecule type" value="Genomic_DNA"/>
</dbReference>
<comment type="caution">
    <text evidence="2">The sequence shown here is derived from an EMBL/GenBank/DDBJ whole genome shotgun (WGS) entry which is preliminary data.</text>
</comment>
<dbReference type="Proteomes" id="UP001634394">
    <property type="component" value="Unassembled WGS sequence"/>
</dbReference>
<reference evidence="2 3" key="1">
    <citation type="submission" date="2024-11" db="EMBL/GenBank/DDBJ databases">
        <title>Chromosome-level genome assembly of the freshwater bivalve Anodonta woodiana.</title>
        <authorList>
            <person name="Chen X."/>
        </authorList>
    </citation>
    <scope>NUCLEOTIDE SEQUENCE [LARGE SCALE GENOMIC DNA]</scope>
    <source>
        <strain evidence="2">MN2024</strain>
        <tissue evidence="2">Gills</tissue>
    </source>
</reference>
<gene>
    <name evidence="2" type="ORF">ACJMK2_040587</name>
</gene>
<keyword evidence="1" id="KW-0472">Membrane</keyword>
<name>A0ABD3W1G9_SINWO</name>
<keyword evidence="1" id="KW-0812">Transmembrane</keyword>
<accession>A0ABD3W1G9</accession>
<evidence type="ECO:0000313" key="3">
    <source>
        <dbReference type="Proteomes" id="UP001634394"/>
    </source>
</evidence>
<keyword evidence="3" id="KW-1185">Reference proteome</keyword>
<feature type="transmembrane region" description="Helical" evidence="1">
    <location>
        <begin position="12"/>
        <end position="31"/>
    </location>
</feature>
<sequence length="119" mass="13440">MFMSDGSTNVLNKLIVDFLVATVDVCIFLNAFDTSGEIKDGSFIAIICASNFVAARMMLLYQQYPNKLPWIDSVITNSKNVNKFITNHQYSQVCFRNHSHLDLLKSGETRLAAHFSMLQ</sequence>
<evidence type="ECO:0000313" key="2">
    <source>
        <dbReference type="EMBL" id="KAL3867724.1"/>
    </source>
</evidence>
<protein>
    <submittedName>
        <fullName evidence="2">Uncharacterized protein</fullName>
    </submittedName>
</protein>
<dbReference type="AlphaFoldDB" id="A0ABD3W1G9"/>
<proteinExistence type="predicted"/>
<evidence type="ECO:0000256" key="1">
    <source>
        <dbReference type="SAM" id="Phobius"/>
    </source>
</evidence>
<keyword evidence="1" id="KW-1133">Transmembrane helix</keyword>
<feature type="transmembrane region" description="Helical" evidence="1">
    <location>
        <begin position="43"/>
        <end position="61"/>
    </location>
</feature>
<organism evidence="2 3">
    <name type="scientific">Sinanodonta woodiana</name>
    <name type="common">Chinese pond mussel</name>
    <name type="synonym">Anodonta woodiana</name>
    <dbReference type="NCBI Taxonomy" id="1069815"/>
    <lineage>
        <taxon>Eukaryota</taxon>
        <taxon>Metazoa</taxon>
        <taxon>Spiralia</taxon>
        <taxon>Lophotrochozoa</taxon>
        <taxon>Mollusca</taxon>
        <taxon>Bivalvia</taxon>
        <taxon>Autobranchia</taxon>
        <taxon>Heteroconchia</taxon>
        <taxon>Palaeoheterodonta</taxon>
        <taxon>Unionida</taxon>
        <taxon>Unionoidea</taxon>
        <taxon>Unionidae</taxon>
        <taxon>Unioninae</taxon>
        <taxon>Sinanodonta</taxon>
    </lineage>
</organism>